<evidence type="ECO:0000313" key="3">
    <source>
        <dbReference type="Proteomes" id="UP000033220"/>
    </source>
</evidence>
<organism evidence="2 3">
    <name type="scientific">Pararhodospirillum photometricum DSM 122</name>
    <dbReference type="NCBI Taxonomy" id="1150469"/>
    <lineage>
        <taxon>Bacteria</taxon>
        <taxon>Pseudomonadati</taxon>
        <taxon>Pseudomonadota</taxon>
        <taxon>Alphaproteobacteria</taxon>
        <taxon>Rhodospirillales</taxon>
        <taxon>Rhodospirillaceae</taxon>
        <taxon>Pararhodospirillum</taxon>
    </lineage>
</organism>
<dbReference type="AlphaFoldDB" id="H6SL78"/>
<dbReference type="Gene3D" id="1.20.910.10">
    <property type="entry name" value="Heme oxygenase-like"/>
    <property type="match status" value="1"/>
</dbReference>
<gene>
    <name evidence="2" type="ORF">RSPPHO_02117</name>
</gene>
<proteinExistence type="predicted"/>
<dbReference type="STRING" id="1150469.RSPPHO_02117"/>
<dbReference type="KEGG" id="rpm:RSPPHO_02117"/>
<dbReference type="InterPro" id="IPR016084">
    <property type="entry name" value="Haem_Oase-like_multi-hlx"/>
</dbReference>
<dbReference type="InterPro" id="IPR050967">
    <property type="entry name" value="Thiamine_Salvage_TenA"/>
</dbReference>
<dbReference type="PANTHER" id="PTHR43198">
    <property type="entry name" value="BIFUNCTIONAL TH2 PROTEIN"/>
    <property type="match status" value="1"/>
</dbReference>
<feature type="domain" description="Thiaminase-2/PQQC" evidence="1">
    <location>
        <begin position="23"/>
        <end position="221"/>
    </location>
</feature>
<dbReference type="GO" id="GO:0005829">
    <property type="term" value="C:cytosol"/>
    <property type="evidence" value="ECO:0007669"/>
    <property type="project" value="TreeGrafter"/>
</dbReference>
<dbReference type="Proteomes" id="UP000033220">
    <property type="component" value="Chromosome DSM 122"/>
</dbReference>
<dbReference type="InterPro" id="IPR004305">
    <property type="entry name" value="Thiaminase-2/PQQC"/>
</dbReference>
<evidence type="ECO:0000259" key="1">
    <source>
        <dbReference type="Pfam" id="PF03070"/>
    </source>
</evidence>
<keyword evidence="3" id="KW-1185">Reference proteome</keyword>
<dbReference type="PANTHER" id="PTHR43198:SF2">
    <property type="entry name" value="SI:CH1073-67J19.1-RELATED"/>
    <property type="match status" value="1"/>
</dbReference>
<dbReference type="eggNOG" id="COG0819">
    <property type="taxonomic scope" value="Bacteria"/>
</dbReference>
<dbReference type="Pfam" id="PF03070">
    <property type="entry name" value="TENA_THI-4"/>
    <property type="match status" value="1"/>
</dbReference>
<dbReference type="HOGENOM" id="CLU_077537_1_0_5"/>
<dbReference type="EMBL" id="HE663493">
    <property type="protein sequence ID" value="CCG08743.1"/>
    <property type="molecule type" value="Genomic_DNA"/>
</dbReference>
<dbReference type="CDD" id="cd19367">
    <property type="entry name" value="TenA_C_ScTHI20-like"/>
    <property type="match status" value="1"/>
</dbReference>
<accession>H6SL78</accession>
<reference evidence="2 3" key="1">
    <citation type="submission" date="2012-02" db="EMBL/GenBank/DDBJ databases">
        <title>Shotgun genome sequence of Phaeospirillum photometricum DSM 122.</title>
        <authorList>
            <person name="Duquesne K."/>
            <person name="Sturgis J."/>
        </authorList>
    </citation>
    <scope>NUCLEOTIDE SEQUENCE [LARGE SCALE GENOMIC DNA]</scope>
    <source>
        <strain evidence="3">DSM122</strain>
    </source>
</reference>
<protein>
    <submittedName>
        <fullName evidence="2">Transcriptional activator, TenA family</fullName>
    </submittedName>
</protein>
<dbReference type="SUPFAM" id="SSF48613">
    <property type="entry name" value="Heme oxygenase-like"/>
    <property type="match status" value="1"/>
</dbReference>
<sequence>MFPMTVPPGSLFERLRTACTADWQAYVDHAFVRAMGAGTLPEASFRHYLGQDALFLIHFARAYALAAFKADTLDDIRAAGRGMTAILDEMGLHVAFCRRWGLSESALQALPEARATLAYTRYVLERGLAGDVLDLFVALAPCVVGYAEIGRALAPLSHPGHPYAEWIDQYAGEAYQGVAADAMATLDGLFARRGGEGRMPELIRTFRDATRLEADFWEMGWTLAS</sequence>
<evidence type="ECO:0000313" key="2">
    <source>
        <dbReference type="EMBL" id="CCG08743.1"/>
    </source>
</evidence>
<dbReference type="PATRIC" id="fig|1150469.3.peg.2385"/>
<name>H6SL78_PARPM</name>